<dbReference type="FunFam" id="3.90.226.10:FF:000009">
    <property type="entry name" value="Carnitinyl-CoA dehydratase"/>
    <property type="match status" value="1"/>
</dbReference>
<dbReference type="InterPro" id="IPR018376">
    <property type="entry name" value="Enoyl-CoA_hyd/isom_CS"/>
</dbReference>
<dbReference type="InterPro" id="IPR029045">
    <property type="entry name" value="ClpP/crotonase-like_dom_sf"/>
</dbReference>
<evidence type="ECO:0000256" key="3">
    <source>
        <dbReference type="RuleBase" id="RU003707"/>
    </source>
</evidence>
<reference evidence="4 5" key="1">
    <citation type="submission" date="2016-10" db="EMBL/GenBank/DDBJ databases">
        <authorList>
            <person name="de Groot N.N."/>
        </authorList>
    </citation>
    <scope>NUCLEOTIDE SEQUENCE [LARGE SCALE GENOMIC DNA]</scope>
    <source>
        <strain evidence="4 5">AA1</strain>
    </source>
</reference>
<dbReference type="PROSITE" id="PS00166">
    <property type="entry name" value="ENOYL_COA_HYDRATASE"/>
    <property type="match status" value="1"/>
</dbReference>
<dbReference type="EMBL" id="FMUX01000015">
    <property type="protein sequence ID" value="SCY66518.1"/>
    <property type="molecule type" value="Genomic_DNA"/>
</dbReference>
<dbReference type="GO" id="GO:0006635">
    <property type="term" value="P:fatty acid beta-oxidation"/>
    <property type="evidence" value="ECO:0007669"/>
    <property type="project" value="TreeGrafter"/>
</dbReference>
<evidence type="ECO:0000256" key="1">
    <source>
        <dbReference type="ARBA" id="ARBA00005254"/>
    </source>
</evidence>
<dbReference type="CDD" id="cd06558">
    <property type="entry name" value="crotonase-like"/>
    <property type="match status" value="1"/>
</dbReference>
<accession>A0A1G5HU11</accession>
<name>A0A1G5HU11_9BACT</name>
<proteinExistence type="inferred from homology"/>
<dbReference type="PANTHER" id="PTHR11941:SF54">
    <property type="entry name" value="ENOYL-COA HYDRATASE, MITOCHONDRIAL"/>
    <property type="match status" value="1"/>
</dbReference>
<dbReference type="GO" id="GO:0016836">
    <property type="term" value="F:hydro-lyase activity"/>
    <property type="evidence" value="ECO:0007669"/>
    <property type="project" value="UniProtKB-ARBA"/>
</dbReference>
<dbReference type="STRING" id="419481.SAMN05216233_115103"/>
<dbReference type="InterPro" id="IPR001753">
    <property type="entry name" value="Enoyl-CoA_hydra/iso"/>
</dbReference>
<gene>
    <name evidence="4" type="ORF">SAMN05216233_115103</name>
</gene>
<dbReference type="FunFam" id="1.10.12.10:FF:000001">
    <property type="entry name" value="Probable enoyl-CoA hydratase, mitochondrial"/>
    <property type="match status" value="1"/>
</dbReference>
<protein>
    <submittedName>
        <fullName evidence="4">Short chain enoyl-CoA hydratase</fullName>
    </submittedName>
</protein>
<sequence length="259" mass="26797">MSYETILVNAEKNVATITFNRPKALNALNDKLLTELSAALDEIAAQKDIHVLVLTGSGNKAFVAGADITELATLDAAQGKACSEKGHKAIGKLQELEIPVIAAVNGFALGGGSEMALASDFIYASEAAKFGLPEITLGLIPGYGGTQRLPRAVGANIAKEMILTGKMISAAEAKEIGMVNKVVAPDALMDEVMKTAEAIAAKGRVPVRAAKKAVNEGLNVDLPSGCAIEIDAFAACVSGSDAKEGTSAFLEKRKPVFNA</sequence>
<dbReference type="InterPro" id="IPR014748">
    <property type="entry name" value="Enoyl-CoA_hydra_C"/>
</dbReference>
<keyword evidence="5" id="KW-1185">Reference proteome</keyword>
<dbReference type="AlphaFoldDB" id="A0A1G5HU11"/>
<dbReference type="Gene3D" id="1.10.12.10">
    <property type="entry name" value="Lyase 2-enoyl-coa Hydratase, Chain A, domain 2"/>
    <property type="match status" value="1"/>
</dbReference>
<evidence type="ECO:0000313" key="5">
    <source>
        <dbReference type="Proteomes" id="UP000198870"/>
    </source>
</evidence>
<dbReference type="OrthoDB" id="5365311at2"/>
<organism evidence="4 5">
    <name type="scientific">Desulfoluna spongiiphila</name>
    <dbReference type="NCBI Taxonomy" id="419481"/>
    <lineage>
        <taxon>Bacteria</taxon>
        <taxon>Pseudomonadati</taxon>
        <taxon>Thermodesulfobacteriota</taxon>
        <taxon>Desulfobacteria</taxon>
        <taxon>Desulfobacterales</taxon>
        <taxon>Desulfolunaceae</taxon>
        <taxon>Desulfoluna</taxon>
    </lineage>
</organism>
<dbReference type="Pfam" id="PF00378">
    <property type="entry name" value="ECH_1"/>
    <property type="match status" value="1"/>
</dbReference>
<dbReference type="SUPFAM" id="SSF52096">
    <property type="entry name" value="ClpP/crotonase"/>
    <property type="match status" value="1"/>
</dbReference>
<dbReference type="RefSeq" id="WP_092212831.1">
    <property type="nucleotide sequence ID" value="NZ_FMUX01000015.1"/>
</dbReference>
<dbReference type="Proteomes" id="UP000198870">
    <property type="component" value="Unassembled WGS sequence"/>
</dbReference>
<comment type="similarity">
    <text evidence="1 3">Belongs to the enoyl-CoA hydratase/isomerase family.</text>
</comment>
<evidence type="ECO:0000313" key="4">
    <source>
        <dbReference type="EMBL" id="SCY66518.1"/>
    </source>
</evidence>
<dbReference type="Gene3D" id="3.90.226.10">
    <property type="entry name" value="2-enoyl-CoA Hydratase, Chain A, domain 1"/>
    <property type="match status" value="1"/>
</dbReference>
<keyword evidence="2" id="KW-0456">Lyase</keyword>
<dbReference type="PANTHER" id="PTHR11941">
    <property type="entry name" value="ENOYL-COA HYDRATASE-RELATED"/>
    <property type="match status" value="1"/>
</dbReference>
<evidence type="ECO:0000256" key="2">
    <source>
        <dbReference type="ARBA" id="ARBA00023239"/>
    </source>
</evidence>